<dbReference type="AlphaFoldDB" id="A0A7X0H4U2"/>
<accession>A0A7X0H4U2</accession>
<gene>
    <name evidence="1" type="ORF">HNQ40_001087</name>
</gene>
<dbReference type="Proteomes" id="UP000541810">
    <property type="component" value="Unassembled WGS sequence"/>
</dbReference>
<dbReference type="GO" id="GO:0016301">
    <property type="term" value="F:kinase activity"/>
    <property type="evidence" value="ECO:0007669"/>
    <property type="project" value="UniProtKB-KW"/>
</dbReference>
<evidence type="ECO:0000313" key="2">
    <source>
        <dbReference type="Proteomes" id="UP000541810"/>
    </source>
</evidence>
<dbReference type="EMBL" id="JACHGY010000001">
    <property type="protein sequence ID" value="MBB6429281.1"/>
    <property type="molecule type" value="Genomic_DNA"/>
</dbReference>
<comment type="caution">
    <text evidence="1">The sequence shown here is derived from an EMBL/GenBank/DDBJ whole genome shotgun (WGS) entry which is preliminary data.</text>
</comment>
<keyword evidence="1" id="KW-0808">Transferase</keyword>
<protein>
    <submittedName>
        <fullName evidence="1">Chemotaxis protein histidine kinase CheA</fullName>
    </submittedName>
</protein>
<dbReference type="RefSeq" id="WP_184676867.1">
    <property type="nucleotide sequence ID" value="NZ_JACHGY010000001.1"/>
</dbReference>
<keyword evidence="1" id="KW-0418">Kinase</keyword>
<proteinExistence type="predicted"/>
<organism evidence="1 2">
    <name type="scientific">Algisphaera agarilytica</name>
    <dbReference type="NCBI Taxonomy" id="1385975"/>
    <lineage>
        <taxon>Bacteria</taxon>
        <taxon>Pseudomonadati</taxon>
        <taxon>Planctomycetota</taxon>
        <taxon>Phycisphaerae</taxon>
        <taxon>Phycisphaerales</taxon>
        <taxon>Phycisphaeraceae</taxon>
        <taxon>Algisphaera</taxon>
    </lineage>
</organism>
<keyword evidence="2" id="KW-1185">Reference proteome</keyword>
<reference evidence="1 2" key="1">
    <citation type="submission" date="2020-08" db="EMBL/GenBank/DDBJ databases">
        <title>Genomic Encyclopedia of Type Strains, Phase IV (KMG-IV): sequencing the most valuable type-strain genomes for metagenomic binning, comparative biology and taxonomic classification.</title>
        <authorList>
            <person name="Goeker M."/>
        </authorList>
    </citation>
    <scope>NUCLEOTIDE SEQUENCE [LARGE SCALE GENOMIC DNA]</scope>
    <source>
        <strain evidence="1 2">DSM 103725</strain>
    </source>
</reference>
<sequence>MNMTITPFSTTRARLESPTTSKRVWLLIALIISPLCLGGCIGRQELMGLSQQLYTTSPVAKQHVEAMAERDRAAVKSHEQAQATFEQAVEDLVGRLAETAKAQAKAELEVASLTARKQVRDDAQNLATKAAEQRTDTRQQLLESLSEQMKPLTDEETKLLATFRDAEEQALASPQNRELHAKAQDAALQYTSLALLNRNDFYRALTAGEEQIDQAHAAHLMAIQQALQTHQEQIQAAYNDALNVIENTVFIKLPKKDQAQAKKASEADTAPAADAYKGLEDYLTAVEAAGRAIENAARANSFGPGSLGSEYFKGLANGLTSPQGWQANELKWDGVEDASKALFAPILEDFKKEAKLAEDQAKREFKQLGDGLAKAALDKAEDTISSLLDKALN</sequence>
<evidence type="ECO:0000313" key="1">
    <source>
        <dbReference type="EMBL" id="MBB6429281.1"/>
    </source>
</evidence>
<name>A0A7X0H4U2_9BACT</name>